<keyword evidence="1" id="KW-0812">Transmembrane</keyword>
<evidence type="ECO:0000256" key="1">
    <source>
        <dbReference type="SAM" id="Phobius"/>
    </source>
</evidence>
<reference evidence="2 3" key="1">
    <citation type="journal article" date="2024" name="Arch. Microbiol.">
        <title>Corallococcus caeni sp. nov., a novel myxobacterium isolated from activated sludge.</title>
        <authorList>
            <person name="Tomita S."/>
            <person name="Nakai R."/>
            <person name="Kuroda K."/>
            <person name="Kurashita H."/>
            <person name="Hatamoto M."/>
            <person name="Yamaguchi T."/>
            <person name="Narihiro T."/>
        </authorList>
    </citation>
    <scope>NUCLEOTIDE SEQUENCE [LARGE SCALE GENOMIC DNA]</scope>
    <source>
        <strain evidence="2 3">NO1</strain>
    </source>
</reference>
<keyword evidence="1" id="KW-1133">Transmembrane helix</keyword>
<gene>
    <name evidence="2" type="ORF">ASNO1_54040</name>
</gene>
<proteinExistence type="predicted"/>
<dbReference type="Proteomes" id="UP001342631">
    <property type="component" value="Unassembled WGS sequence"/>
</dbReference>
<evidence type="ECO:0000313" key="3">
    <source>
        <dbReference type="Proteomes" id="UP001342631"/>
    </source>
</evidence>
<feature type="transmembrane region" description="Helical" evidence="1">
    <location>
        <begin position="38"/>
        <end position="58"/>
    </location>
</feature>
<keyword evidence="3" id="KW-1185">Reference proteome</keyword>
<name>A0ABQ6QZR9_9BACT</name>
<keyword evidence="1" id="KW-0472">Membrane</keyword>
<organism evidence="2 3">
    <name type="scientific">Corallococcus caeni</name>
    <dbReference type="NCBI Taxonomy" id="3082388"/>
    <lineage>
        <taxon>Bacteria</taxon>
        <taxon>Pseudomonadati</taxon>
        <taxon>Myxococcota</taxon>
        <taxon>Myxococcia</taxon>
        <taxon>Myxococcales</taxon>
        <taxon>Cystobacterineae</taxon>
        <taxon>Myxococcaceae</taxon>
        <taxon>Corallococcus</taxon>
    </lineage>
</organism>
<accession>A0ABQ6QZR9</accession>
<comment type="caution">
    <text evidence="2">The sequence shown here is derived from an EMBL/GenBank/DDBJ whole genome shotgun (WGS) entry which is preliminary data.</text>
</comment>
<protein>
    <submittedName>
        <fullName evidence="2">Uncharacterized protein</fullName>
    </submittedName>
</protein>
<evidence type="ECO:0000313" key="2">
    <source>
        <dbReference type="EMBL" id="GMU09151.1"/>
    </source>
</evidence>
<dbReference type="EMBL" id="BTTX01000005">
    <property type="protein sequence ID" value="GMU09151.1"/>
    <property type="molecule type" value="Genomic_DNA"/>
</dbReference>
<feature type="transmembrane region" description="Helical" evidence="1">
    <location>
        <begin position="70"/>
        <end position="90"/>
    </location>
</feature>
<sequence>MCGFVPSVGIAAVLNVLGIWEILWADQHPFPGDPPVDLLTEVAVCGWLVLLVGHGFFFVARKESDQIVRFWRWVTLPLTLLSFLTLSPAFAQVAGRHWGEWGHLKAMLQDNEARVRAFSSRADGVLSEEEYARAKAWWSEQPATFRFEKEPEPVRVHLRRTAPPYLVVDFGRGQNAVFDPVTMRCIYSD</sequence>